<evidence type="ECO:0000259" key="1">
    <source>
        <dbReference type="Pfam" id="PF10137"/>
    </source>
</evidence>
<name>A0A0F9JRI1_9ZZZZ</name>
<dbReference type="Pfam" id="PF10137">
    <property type="entry name" value="CAP12-PCTIR_TIR"/>
    <property type="match status" value="1"/>
</dbReference>
<sequence length="424" mass="49492">MERINRGIKLSNYGLDDKNIRDIKNLPLIIELGKKIYRENSEYGVWDSYGYKHHIHSKSLKECLDILKPLGDRMLDESQNISIDEMLNSINEIKKERKPFENTKEINKNSVFVVHGRDEVNRKAMFKFLKAIGLDPIEWEEAVIMTGKPNPHIDEILIEAYNNAQAILVLFTPDDEAKLKPEFQREEDPDFEKRLTGQARPNVLFEAGMAYGRDPDRTVMIQIGQVRKFSDISGRHLLHFDGSSEARESLVNRLTLAGCLVNKDGINLLKEGAFNIKFTMESTPEKIRLNNEKEKVQQLFDELSRLWIRLYKSKAGTAMLFARTIRDSLEMQKYFGIYIKESAPPGKDFDDLPIYFIDKRFRLIPNSANLTWDIDKNNKYEFMLKKESHPDEIKDHLTKFFKKLIRFVQDEFKMNLEFSGEISI</sequence>
<dbReference type="EMBL" id="LAZR01017157">
    <property type="protein sequence ID" value="KKM01588.1"/>
    <property type="molecule type" value="Genomic_DNA"/>
</dbReference>
<comment type="caution">
    <text evidence="2">The sequence shown here is derived from an EMBL/GenBank/DDBJ whole genome shotgun (WGS) entry which is preliminary data.</text>
</comment>
<feature type="domain" description="CD-NTase-associated protein 12/Pycsar effector protein TIR" evidence="1">
    <location>
        <begin position="111"/>
        <end position="241"/>
    </location>
</feature>
<proteinExistence type="predicted"/>
<dbReference type="GO" id="GO:0050135">
    <property type="term" value="F:NADP+ nucleosidase activity"/>
    <property type="evidence" value="ECO:0007669"/>
    <property type="project" value="InterPro"/>
</dbReference>
<reference evidence="2" key="1">
    <citation type="journal article" date="2015" name="Nature">
        <title>Complex archaea that bridge the gap between prokaryotes and eukaryotes.</title>
        <authorList>
            <person name="Spang A."/>
            <person name="Saw J.H."/>
            <person name="Jorgensen S.L."/>
            <person name="Zaremba-Niedzwiedzka K."/>
            <person name="Martijn J."/>
            <person name="Lind A.E."/>
            <person name="van Eijk R."/>
            <person name="Schleper C."/>
            <person name="Guy L."/>
            <person name="Ettema T.J."/>
        </authorList>
    </citation>
    <scope>NUCLEOTIDE SEQUENCE</scope>
</reference>
<dbReference type="AlphaFoldDB" id="A0A0F9JRI1"/>
<accession>A0A0F9JRI1</accession>
<organism evidence="2">
    <name type="scientific">marine sediment metagenome</name>
    <dbReference type="NCBI Taxonomy" id="412755"/>
    <lineage>
        <taxon>unclassified sequences</taxon>
        <taxon>metagenomes</taxon>
        <taxon>ecological metagenomes</taxon>
    </lineage>
</organism>
<evidence type="ECO:0000313" key="2">
    <source>
        <dbReference type="EMBL" id="KKM01588.1"/>
    </source>
</evidence>
<dbReference type="InterPro" id="IPR019302">
    <property type="entry name" value="CAP12/PCTIR_TIR_dom"/>
</dbReference>
<gene>
    <name evidence="2" type="ORF">LCGC14_1792920</name>
</gene>
<protein>
    <recommendedName>
        <fullName evidence="1">CD-NTase-associated protein 12/Pycsar effector protein TIR domain-containing protein</fullName>
    </recommendedName>
</protein>